<keyword evidence="2" id="KW-1185">Reference proteome</keyword>
<reference evidence="1 2" key="1">
    <citation type="submission" date="2023-01" db="EMBL/GenBank/DDBJ databases">
        <authorList>
            <person name="Whitehead M."/>
        </authorList>
    </citation>
    <scope>NUCLEOTIDE SEQUENCE [LARGE SCALE GENOMIC DNA]</scope>
</reference>
<comment type="caution">
    <text evidence="1">The sequence shown here is derived from an EMBL/GenBank/DDBJ whole genome shotgun (WGS) entry which is preliminary data.</text>
</comment>
<evidence type="ECO:0000313" key="2">
    <source>
        <dbReference type="Proteomes" id="UP001160148"/>
    </source>
</evidence>
<name>A0AAV0Y7T7_9HEMI</name>
<sequence length="144" mass="16303">MSRNADRSTRRATESRKTCFGLRFARQTVEMNNIGLPSLGGTLLKISANHDVLIREHDKVGKVGNDVVVSAAGGLKFKRRLCGRYEYRIAKCYQRSRKSFLEPASAPPTSKLSHDGYRRRRSALCRHRKFAKDNNIKYSTGQAD</sequence>
<protein>
    <submittedName>
        <fullName evidence="1">Uncharacterized protein</fullName>
    </submittedName>
</protein>
<organism evidence="1 2">
    <name type="scientific">Macrosiphum euphorbiae</name>
    <name type="common">potato aphid</name>
    <dbReference type="NCBI Taxonomy" id="13131"/>
    <lineage>
        <taxon>Eukaryota</taxon>
        <taxon>Metazoa</taxon>
        <taxon>Ecdysozoa</taxon>
        <taxon>Arthropoda</taxon>
        <taxon>Hexapoda</taxon>
        <taxon>Insecta</taxon>
        <taxon>Pterygota</taxon>
        <taxon>Neoptera</taxon>
        <taxon>Paraneoptera</taxon>
        <taxon>Hemiptera</taxon>
        <taxon>Sternorrhyncha</taxon>
        <taxon>Aphidomorpha</taxon>
        <taxon>Aphidoidea</taxon>
        <taxon>Aphididae</taxon>
        <taxon>Macrosiphini</taxon>
        <taxon>Macrosiphum</taxon>
    </lineage>
</organism>
<dbReference type="AlphaFoldDB" id="A0AAV0Y7T7"/>
<proteinExistence type="predicted"/>
<gene>
    <name evidence="1" type="ORF">MEUPH1_LOCUS29866</name>
</gene>
<evidence type="ECO:0000313" key="1">
    <source>
        <dbReference type="EMBL" id="CAI6376501.1"/>
    </source>
</evidence>
<accession>A0AAV0Y7T7</accession>
<dbReference type="EMBL" id="CARXXK010001494">
    <property type="protein sequence ID" value="CAI6376501.1"/>
    <property type="molecule type" value="Genomic_DNA"/>
</dbReference>
<dbReference type="Proteomes" id="UP001160148">
    <property type="component" value="Unassembled WGS sequence"/>
</dbReference>